<dbReference type="Proteomes" id="UP000672097">
    <property type="component" value="Unassembled WGS sequence"/>
</dbReference>
<evidence type="ECO:0000313" key="1">
    <source>
        <dbReference type="EMBL" id="MBQ0937871.1"/>
    </source>
</evidence>
<protein>
    <submittedName>
        <fullName evidence="1">Uncharacterized protein</fullName>
    </submittedName>
</protein>
<evidence type="ECO:0000313" key="2">
    <source>
        <dbReference type="Proteomes" id="UP000672097"/>
    </source>
</evidence>
<dbReference type="RefSeq" id="WP_210811599.1">
    <property type="nucleotide sequence ID" value="NZ_JAGQDG010000011.1"/>
</dbReference>
<dbReference type="EMBL" id="JAGQDG010000011">
    <property type="protein sequence ID" value="MBQ0937871.1"/>
    <property type="molecule type" value="Genomic_DNA"/>
</dbReference>
<proteinExistence type="predicted"/>
<reference evidence="1 2" key="1">
    <citation type="submission" date="2021-04" db="EMBL/GenBank/DDBJ databases">
        <title>The genome sequence of type strain Ideonella paludis KCTC 32238.</title>
        <authorList>
            <person name="Liu Y."/>
        </authorList>
    </citation>
    <scope>NUCLEOTIDE SEQUENCE [LARGE SCALE GENOMIC DNA]</scope>
    <source>
        <strain evidence="1 2">KCTC 32238</strain>
    </source>
</reference>
<gene>
    <name evidence="1" type="ORF">KAK11_21295</name>
</gene>
<organism evidence="1 2">
    <name type="scientific">Ideonella paludis</name>
    <dbReference type="NCBI Taxonomy" id="1233411"/>
    <lineage>
        <taxon>Bacteria</taxon>
        <taxon>Pseudomonadati</taxon>
        <taxon>Pseudomonadota</taxon>
        <taxon>Betaproteobacteria</taxon>
        <taxon>Burkholderiales</taxon>
        <taxon>Sphaerotilaceae</taxon>
        <taxon>Ideonella</taxon>
    </lineage>
</organism>
<name>A0ABS5E392_9BURK</name>
<comment type="caution">
    <text evidence="1">The sequence shown here is derived from an EMBL/GenBank/DDBJ whole genome shotgun (WGS) entry which is preliminary data.</text>
</comment>
<sequence length="73" mass="8461">MNLLQKRKAAICRAILERNLHRRLEDLAWDQMPPVGREFGSPDFDRLMDEDFRNQAGVFDPALKGHLAEIDVI</sequence>
<accession>A0ABS5E392</accession>
<keyword evidence="2" id="KW-1185">Reference proteome</keyword>